<sequence length="208" mass="22337">MQPVELDALDPVEFADGGRRRELSSVLGTTDLAINEYRIPPDGEFPGDLHAHLDQEEVFVVLSGVATFETLSGTVTVAEHEAMRFGRGTFQSGKNGGDAELVVLALGAPRETEDVRVPASCPDCGDEPLRLRTDGKEVAFECPNCGSTFDPDPCPGCGGEDLAFARGADTDGSIESAVVRCRGCEETLEEPPLSERWSSRPTRDDSHK</sequence>
<evidence type="ECO:0000313" key="2">
    <source>
        <dbReference type="Proteomes" id="UP001056855"/>
    </source>
</evidence>
<dbReference type="Proteomes" id="UP001056855">
    <property type="component" value="Chromosome"/>
</dbReference>
<name>A0A9E7NA81_9EURY</name>
<dbReference type="RefSeq" id="WP_254158926.1">
    <property type="nucleotide sequence ID" value="NZ_CP100355.1"/>
</dbReference>
<gene>
    <name evidence="1" type="ORF">NGM29_03185</name>
</gene>
<dbReference type="Gene3D" id="2.60.120.10">
    <property type="entry name" value="Jelly Rolls"/>
    <property type="match status" value="1"/>
</dbReference>
<proteinExistence type="predicted"/>
<dbReference type="KEGG" id="sawl:NGM29_03185"/>
<protein>
    <submittedName>
        <fullName evidence="1">Cupin</fullName>
    </submittedName>
</protein>
<dbReference type="SUPFAM" id="SSF51182">
    <property type="entry name" value="RmlC-like cupins"/>
    <property type="match status" value="1"/>
</dbReference>
<accession>A0A9E7NA81</accession>
<keyword evidence="2" id="KW-1185">Reference proteome</keyword>
<evidence type="ECO:0000313" key="1">
    <source>
        <dbReference type="EMBL" id="UTF54300.1"/>
    </source>
</evidence>
<organism evidence="1 2">
    <name type="scientific">Natronosalvus rutilus</name>
    <dbReference type="NCBI Taxonomy" id="2953753"/>
    <lineage>
        <taxon>Archaea</taxon>
        <taxon>Methanobacteriati</taxon>
        <taxon>Methanobacteriota</taxon>
        <taxon>Stenosarchaea group</taxon>
        <taxon>Halobacteria</taxon>
        <taxon>Halobacteriales</taxon>
        <taxon>Natrialbaceae</taxon>
        <taxon>Natronosalvus</taxon>
    </lineage>
</organism>
<dbReference type="InterPro" id="IPR014710">
    <property type="entry name" value="RmlC-like_jellyroll"/>
</dbReference>
<dbReference type="InterPro" id="IPR011051">
    <property type="entry name" value="RmlC_Cupin_sf"/>
</dbReference>
<dbReference type="GeneID" id="73289017"/>
<dbReference type="EMBL" id="CP100355">
    <property type="protein sequence ID" value="UTF54300.1"/>
    <property type="molecule type" value="Genomic_DNA"/>
</dbReference>
<dbReference type="AlphaFoldDB" id="A0A9E7NA81"/>
<reference evidence="1" key="1">
    <citation type="submission" date="2022-06" db="EMBL/GenBank/DDBJ databases">
        <title>Diverse halophilic archaea isolated from saline environments.</title>
        <authorList>
            <person name="Cui H.-L."/>
        </authorList>
    </citation>
    <scope>NUCLEOTIDE SEQUENCE</scope>
    <source>
        <strain evidence="1">WLHS1</strain>
    </source>
</reference>